<dbReference type="HOGENOM" id="CLU_2703385_0_0_11"/>
<protein>
    <recommendedName>
        <fullName evidence="4">Major facilitator superfamily (MFS) profile domain-containing protein</fullName>
    </recommendedName>
</protein>
<organism evidence="2 3">
    <name type="scientific">Streptomyces roseochromogenus subsp. oscitans DS 12.976</name>
    <dbReference type="NCBI Taxonomy" id="1352936"/>
    <lineage>
        <taxon>Bacteria</taxon>
        <taxon>Bacillati</taxon>
        <taxon>Actinomycetota</taxon>
        <taxon>Actinomycetes</taxon>
        <taxon>Kitasatosporales</taxon>
        <taxon>Streptomycetaceae</taxon>
        <taxon>Streptomyces</taxon>
    </lineage>
</organism>
<evidence type="ECO:0008006" key="4">
    <source>
        <dbReference type="Google" id="ProtNLM"/>
    </source>
</evidence>
<reference evidence="2 3" key="1">
    <citation type="journal article" date="2014" name="Genome Announc.">
        <title>Draft Genome Sequence of Streptomyces roseochromogenes subsp. oscitans DS 12.976, Producer of the Aminocoumarin Antibiotic Clorobiocin.</title>
        <authorList>
            <person name="Ruckert C."/>
            <person name="Kalinowski J."/>
            <person name="Heide L."/>
            <person name="Apel A.K."/>
        </authorList>
    </citation>
    <scope>NUCLEOTIDE SEQUENCE [LARGE SCALE GENOMIC DNA]</scope>
    <source>
        <strain evidence="2 3">DS 12.976</strain>
    </source>
</reference>
<accession>V6KT09</accession>
<name>V6KT09_STRRC</name>
<gene>
    <name evidence="2" type="ORF">M878_06840</name>
</gene>
<keyword evidence="1" id="KW-1133">Transmembrane helix</keyword>
<proteinExistence type="predicted"/>
<evidence type="ECO:0000313" key="3">
    <source>
        <dbReference type="Proteomes" id="UP000017984"/>
    </source>
</evidence>
<dbReference type="AlphaFoldDB" id="V6KT09"/>
<dbReference type="OrthoDB" id="9066401at2"/>
<keyword evidence="3" id="KW-1185">Reference proteome</keyword>
<dbReference type="PATRIC" id="fig|1352936.5.peg.1462"/>
<dbReference type="InterPro" id="IPR036259">
    <property type="entry name" value="MFS_trans_sf"/>
</dbReference>
<keyword evidence="1" id="KW-0472">Membrane</keyword>
<evidence type="ECO:0000256" key="1">
    <source>
        <dbReference type="SAM" id="Phobius"/>
    </source>
</evidence>
<comment type="caution">
    <text evidence="2">The sequence shown here is derived from an EMBL/GenBank/DDBJ whole genome shotgun (WGS) entry which is preliminary data.</text>
</comment>
<dbReference type="EMBL" id="AWQX01000058">
    <property type="protein sequence ID" value="EST35257.1"/>
    <property type="molecule type" value="Genomic_DNA"/>
</dbReference>
<sequence length="73" mass="7700">MLADRLFAPAGGDSAGRRPVLIGVVALMTGATTLIGALSAYATSGALAPWPLFFLREFQGFPQGVSSMVRWRC</sequence>
<dbReference type="Proteomes" id="UP000017984">
    <property type="component" value="Chromosome"/>
</dbReference>
<keyword evidence="1" id="KW-0812">Transmembrane</keyword>
<dbReference type="SUPFAM" id="SSF103473">
    <property type="entry name" value="MFS general substrate transporter"/>
    <property type="match status" value="1"/>
</dbReference>
<evidence type="ECO:0000313" key="2">
    <source>
        <dbReference type="EMBL" id="EST35257.1"/>
    </source>
</evidence>
<feature type="transmembrane region" description="Helical" evidence="1">
    <location>
        <begin position="20"/>
        <end position="42"/>
    </location>
</feature>